<keyword evidence="3" id="KW-1185">Reference proteome</keyword>
<evidence type="ECO:0000313" key="3">
    <source>
        <dbReference type="Proteomes" id="UP000015354"/>
    </source>
</evidence>
<evidence type="ECO:0000313" key="2">
    <source>
        <dbReference type="EMBL" id="EPY30120.1"/>
    </source>
</evidence>
<feature type="signal peptide" evidence="1">
    <location>
        <begin position="1"/>
        <end position="25"/>
    </location>
</feature>
<dbReference type="AlphaFoldDB" id="S9W2S6"/>
<feature type="chain" id="PRO_5004558865" evidence="1">
    <location>
        <begin position="26"/>
        <end position="400"/>
    </location>
</feature>
<organism evidence="2 3">
    <name type="scientific">Strigomonas culicis</name>
    <dbReference type="NCBI Taxonomy" id="28005"/>
    <lineage>
        <taxon>Eukaryota</taxon>
        <taxon>Discoba</taxon>
        <taxon>Euglenozoa</taxon>
        <taxon>Kinetoplastea</taxon>
        <taxon>Metakinetoplastina</taxon>
        <taxon>Trypanosomatida</taxon>
        <taxon>Trypanosomatidae</taxon>
        <taxon>Strigomonadinae</taxon>
        <taxon>Strigomonas</taxon>
    </lineage>
</organism>
<keyword evidence="1" id="KW-0732">Signal</keyword>
<dbReference type="Proteomes" id="UP000015354">
    <property type="component" value="Unassembled WGS sequence"/>
</dbReference>
<sequence length="400" mass="41383">MPRYPALTLFLSLVVVLSLSLVTGATYIVADVDGSVEGYEALTTIAASSYGSSLQLVTVSGATWGYAATVVRNACRFLQAAGRPSVTVSLGPYTSTGDQYASSTYHGECQDSQGFPANPAEASQRGMAFSKADVSNAFGKAVSLPLRTSTPTCTFAAAPEAKTSLLSILRLMGSSDRLVFFQLGTSSTTLSQLLTAVSAGTDAAALSAKLQKQTDVHVLETGYAGAADTAAMQAVLASVLNVSVYAPAFYLSATLLTGTRWSAFETAASRAAASTNLQWLLTAYQAKKSAMGSTFATKASAGASLMVLCALVPATLPCYLYRTTTSSIGFQLNTPVLATGYASLAMSGENVTVKSYYVYRSATAESSASRYVYVTSASTAVSGASLADSFWSAWLALLGA</sequence>
<name>S9W2S6_9TRYP</name>
<dbReference type="OrthoDB" id="277740at2759"/>
<evidence type="ECO:0000256" key="1">
    <source>
        <dbReference type="SAM" id="SignalP"/>
    </source>
</evidence>
<accession>S9W2S6</accession>
<comment type="caution">
    <text evidence="2">The sequence shown here is derived from an EMBL/GenBank/DDBJ whole genome shotgun (WGS) entry which is preliminary data.</text>
</comment>
<proteinExistence type="predicted"/>
<reference evidence="2 3" key="1">
    <citation type="journal article" date="2013" name="PLoS ONE">
        <title>Predicting the Proteins of Angomonas deanei, Strigomonas culicis and Their Respective Endosymbionts Reveals New Aspects of the Trypanosomatidae Family.</title>
        <authorList>
            <person name="Motta M.C."/>
            <person name="Martins A.C."/>
            <person name="de Souza S.S."/>
            <person name="Catta-Preta C.M."/>
            <person name="Silva R."/>
            <person name="Klein C.C."/>
            <person name="de Almeida L.G."/>
            <person name="de Lima Cunha O."/>
            <person name="Ciapina L.P."/>
            <person name="Brocchi M."/>
            <person name="Colabardini A.C."/>
            <person name="de Araujo Lima B."/>
            <person name="Machado C.R."/>
            <person name="de Almeida Soares C.M."/>
            <person name="Probst C.M."/>
            <person name="de Menezes C.B."/>
            <person name="Thompson C.E."/>
            <person name="Bartholomeu D.C."/>
            <person name="Gradia D.F."/>
            <person name="Pavoni D.P."/>
            <person name="Grisard E.C."/>
            <person name="Fantinatti-Garboggini F."/>
            <person name="Marchini F.K."/>
            <person name="Rodrigues-Luiz G.F."/>
            <person name="Wagner G."/>
            <person name="Goldman G.H."/>
            <person name="Fietto J.L."/>
            <person name="Elias M.C."/>
            <person name="Goldman M.H."/>
            <person name="Sagot M.F."/>
            <person name="Pereira M."/>
            <person name="Stoco P.H."/>
            <person name="de Mendonca-Neto R.P."/>
            <person name="Teixeira S.M."/>
            <person name="Maciel T.E."/>
            <person name="de Oliveira Mendes T.A."/>
            <person name="Urmenyi T.P."/>
            <person name="de Souza W."/>
            <person name="Schenkman S."/>
            <person name="de Vasconcelos A.T."/>
        </authorList>
    </citation>
    <scope>NUCLEOTIDE SEQUENCE [LARGE SCALE GENOMIC DNA]</scope>
</reference>
<dbReference type="EMBL" id="ATMH01004226">
    <property type="protein sequence ID" value="EPY30120.1"/>
    <property type="molecule type" value="Genomic_DNA"/>
</dbReference>
<protein>
    <submittedName>
        <fullName evidence="2">Cell wall surface anchor family protein</fullName>
    </submittedName>
</protein>
<gene>
    <name evidence="2" type="ORF">STCU_04226</name>
</gene>